<evidence type="ECO:0000313" key="15">
    <source>
        <dbReference type="Proteomes" id="UP000041254"/>
    </source>
</evidence>
<proteinExistence type="inferred from homology"/>
<feature type="transmembrane region" description="Helical" evidence="12">
    <location>
        <begin position="369"/>
        <end position="388"/>
    </location>
</feature>
<feature type="transmembrane region" description="Helical" evidence="12">
    <location>
        <begin position="549"/>
        <end position="571"/>
    </location>
</feature>
<feature type="transmembrane region" description="Helical" evidence="12">
    <location>
        <begin position="290"/>
        <end position="316"/>
    </location>
</feature>
<evidence type="ECO:0000259" key="13">
    <source>
        <dbReference type="Pfam" id="PF03600"/>
    </source>
</evidence>
<dbReference type="AlphaFoldDB" id="A0A0G4GK05"/>
<feature type="region of interest" description="Disordered" evidence="11">
    <location>
        <begin position="76"/>
        <end position="102"/>
    </location>
</feature>
<comment type="similarity">
    <text evidence="10">Belongs to the NhaD Na(+)/H(+) (TC 2.A.62) antiporter family.</text>
</comment>
<dbReference type="GO" id="GO:0006814">
    <property type="term" value="P:sodium ion transport"/>
    <property type="evidence" value="ECO:0007669"/>
    <property type="project" value="UniProtKB-KW"/>
</dbReference>
<dbReference type="PANTHER" id="PTHR43269:SF2">
    <property type="entry name" value="SODIUM_PROTON ANTIPORTER 1-RELATED"/>
    <property type="match status" value="1"/>
</dbReference>
<feature type="transmembrane region" description="Helical" evidence="12">
    <location>
        <begin position="192"/>
        <end position="210"/>
    </location>
</feature>
<keyword evidence="4 12" id="KW-0812">Transmembrane</keyword>
<feature type="domain" description="Citrate transporter-like" evidence="13">
    <location>
        <begin position="201"/>
        <end position="536"/>
    </location>
</feature>
<evidence type="ECO:0000256" key="5">
    <source>
        <dbReference type="ARBA" id="ARBA00022989"/>
    </source>
</evidence>
<dbReference type="VEuPathDB" id="CryptoDB:Vbra_22784"/>
<feature type="transmembrane region" description="Helical" evidence="12">
    <location>
        <begin position="253"/>
        <end position="270"/>
    </location>
</feature>
<feature type="transmembrane region" description="Helical" evidence="12">
    <location>
        <begin position="409"/>
        <end position="428"/>
    </location>
</feature>
<sequence length="623" mass="66316">MRPSSAPERRRRSKIFRAPTLLIAIALFGLVADGLDASYHRRRPFRRRMQSMQPAPPEAFVNPVVVSSVRRSTLPKVRAASPSRQWMTAEKQGPSAAEAQPVATKVEDVAAGGGDSDARGLDVNGYPGGRMEYASEQEISSTAVDSAGAGGASLIPGLDSDAAKTTLLGAGILGVSAGLLQVPYFAEHGDMVMIVAFILGYMGIIFEELVDCNKSGVALMMATVVWALYGHVSGDPGMVAERLNEQLAEVSQVIFFLIGATTLVEVVSAYKGFDVISEKITARSQRQLMVVLGIVTFFMSAVLDNLTTTIIMVTLLRRLVTDDFNRKLFGAMVVIAANAGGAWTPIGDVTTTMLWIGGQLTGPNIIKDLFLPSAVSLIVAVLALLPQVKEIEPMERKPTMSDMASQRSTFILSAGLSGILSVPLFKQLTGLPPYLGMMGALAMMWLITDILNAGKPLKENPTPDKALQQIDHAGILFFLGILLSVSALNSAGILQELADWLTRTLPNQDVLATAIGIVSAVIDNVPLVAATMGMYDLSQYPTDSQLWELIAYCAGTGGSLLIIGSAAGVAYMGQEKVDFVWYARRITGPAFLGYMAGIATYVATHLDTVSAPVLALATEQGLT</sequence>
<feature type="transmembrane region" description="Helical" evidence="12">
    <location>
        <begin position="514"/>
        <end position="537"/>
    </location>
</feature>
<feature type="transmembrane region" description="Helical" evidence="12">
    <location>
        <begin position="328"/>
        <end position="346"/>
    </location>
</feature>
<keyword evidence="15" id="KW-1185">Reference proteome</keyword>
<keyword evidence="6" id="KW-0915">Sodium</keyword>
<dbReference type="STRING" id="1169540.A0A0G4GK05"/>
<evidence type="ECO:0000256" key="9">
    <source>
        <dbReference type="ARBA" id="ARBA00023201"/>
    </source>
</evidence>
<feature type="transmembrane region" description="Helical" evidence="12">
    <location>
        <begin position="167"/>
        <end position="185"/>
    </location>
</feature>
<evidence type="ECO:0000256" key="2">
    <source>
        <dbReference type="ARBA" id="ARBA00022448"/>
    </source>
</evidence>
<dbReference type="NCBIfam" id="NF038006">
    <property type="entry name" value="NhaD_1"/>
    <property type="match status" value="1"/>
</dbReference>
<dbReference type="GO" id="GO:0015297">
    <property type="term" value="F:antiporter activity"/>
    <property type="evidence" value="ECO:0007669"/>
    <property type="project" value="UniProtKB-KW"/>
</dbReference>
<evidence type="ECO:0000256" key="11">
    <source>
        <dbReference type="SAM" id="MobiDB-lite"/>
    </source>
</evidence>
<feature type="transmembrane region" description="Helical" evidence="12">
    <location>
        <begin position="216"/>
        <end position="232"/>
    </location>
</feature>
<dbReference type="OrthoDB" id="2865258at2759"/>
<dbReference type="PANTHER" id="PTHR43269">
    <property type="entry name" value="SODIUM/PROTON ANTIPORTER 1-RELATED"/>
    <property type="match status" value="1"/>
</dbReference>
<evidence type="ECO:0000256" key="3">
    <source>
        <dbReference type="ARBA" id="ARBA00022449"/>
    </source>
</evidence>
<keyword evidence="5 12" id="KW-1133">Transmembrane helix</keyword>
<keyword evidence="3" id="KW-0050">Antiport</keyword>
<keyword evidence="9" id="KW-0739">Sodium transport</keyword>
<dbReference type="InParanoid" id="A0A0G4GK05"/>
<dbReference type="OMA" id="WKLIAYA"/>
<gene>
    <name evidence="14" type="ORF">Vbra_22784</name>
</gene>
<organism evidence="14 15">
    <name type="scientific">Vitrella brassicaformis (strain CCMP3155)</name>
    <dbReference type="NCBI Taxonomy" id="1169540"/>
    <lineage>
        <taxon>Eukaryota</taxon>
        <taxon>Sar</taxon>
        <taxon>Alveolata</taxon>
        <taxon>Colpodellida</taxon>
        <taxon>Vitrellaceae</taxon>
        <taxon>Vitrella</taxon>
    </lineage>
</organism>
<dbReference type="GO" id="GO:0016020">
    <property type="term" value="C:membrane"/>
    <property type="evidence" value="ECO:0007669"/>
    <property type="project" value="UniProtKB-SubCell"/>
</dbReference>
<dbReference type="Proteomes" id="UP000041254">
    <property type="component" value="Unassembled WGS sequence"/>
</dbReference>
<evidence type="ECO:0000256" key="1">
    <source>
        <dbReference type="ARBA" id="ARBA00004141"/>
    </source>
</evidence>
<keyword evidence="7" id="KW-0406">Ion transport</keyword>
<dbReference type="Pfam" id="PF03600">
    <property type="entry name" value="CitMHS"/>
    <property type="match status" value="1"/>
</dbReference>
<reference evidence="14 15" key="1">
    <citation type="submission" date="2014-11" db="EMBL/GenBank/DDBJ databases">
        <authorList>
            <person name="Zhu J."/>
            <person name="Qi W."/>
            <person name="Song R."/>
        </authorList>
    </citation>
    <scope>NUCLEOTIDE SEQUENCE [LARGE SCALE GENOMIC DNA]</scope>
</reference>
<keyword evidence="2" id="KW-0813">Transport</keyword>
<keyword evidence="8 12" id="KW-0472">Membrane</keyword>
<evidence type="ECO:0000256" key="12">
    <source>
        <dbReference type="SAM" id="Phobius"/>
    </source>
</evidence>
<dbReference type="InterPro" id="IPR045016">
    <property type="entry name" value="NhaD-like"/>
</dbReference>
<feature type="transmembrane region" description="Helical" evidence="12">
    <location>
        <begin position="475"/>
        <end position="494"/>
    </location>
</feature>
<comment type="subcellular location">
    <subcellularLocation>
        <location evidence="1">Membrane</location>
        <topology evidence="1">Multi-pass membrane protein</topology>
    </subcellularLocation>
</comment>
<evidence type="ECO:0000256" key="10">
    <source>
        <dbReference type="ARBA" id="ARBA00025753"/>
    </source>
</evidence>
<evidence type="ECO:0000256" key="8">
    <source>
        <dbReference type="ARBA" id="ARBA00023136"/>
    </source>
</evidence>
<protein>
    <recommendedName>
        <fullName evidence="13">Citrate transporter-like domain-containing protein</fullName>
    </recommendedName>
</protein>
<evidence type="ECO:0000256" key="7">
    <source>
        <dbReference type="ARBA" id="ARBA00023065"/>
    </source>
</evidence>
<dbReference type="InterPro" id="IPR004680">
    <property type="entry name" value="Cit_transptr-like_dom"/>
</dbReference>
<evidence type="ECO:0000313" key="14">
    <source>
        <dbReference type="EMBL" id="CEM30259.1"/>
    </source>
</evidence>
<dbReference type="EMBL" id="CDMY01000693">
    <property type="protein sequence ID" value="CEM30259.1"/>
    <property type="molecule type" value="Genomic_DNA"/>
</dbReference>
<evidence type="ECO:0000256" key="4">
    <source>
        <dbReference type="ARBA" id="ARBA00022692"/>
    </source>
</evidence>
<name>A0A0G4GK05_VITBC</name>
<evidence type="ECO:0000256" key="6">
    <source>
        <dbReference type="ARBA" id="ARBA00023053"/>
    </source>
</evidence>
<accession>A0A0G4GK05</accession>
<feature type="transmembrane region" description="Helical" evidence="12">
    <location>
        <begin position="591"/>
        <end position="617"/>
    </location>
</feature>
<feature type="transmembrane region" description="Helical" evidence="12">
    <location>
        <begin position="434"/>
        <end position="454"/>
    </location>
</feature>